<protein>
    <submittedName>
        <fullName evidence="2">Uncharacterized protein</fullName>
    </submittedName>
</protein>
<feature type="compositionally biased region" description="Basic and acidic residues" evidence="1">
    <location>
        <begin position="254"/>
        <end position="272"/>
    </location>
</feature>
<organism evidence="2 3">
    <name type="scientific">Araneus ventricosus</name>
    <name type="common">Orbweaver spider</name>
    <name type="synonym">Epeira ventricosa</name>
    <dbReference type="NCBI Taxonomy" id="182803"/>
    <lineage>
        <taxon>Eukaryota</taxon>
        <taxon>Metazoa</taxon>
        <taxon>Ecdysozoa</taxon>
        <taxon>Arthropoda</taxon>
        <taxon>Chelicerata</taxon>
        <taxon>Arachnida</taxon>
        <taxon>Araneae</taxon>
        <taxon>Araneomorphae</taxon>
        <taxon>Entelegynae</taxon>
        <taxon>Araneoidea</taxon>
        <taxon>Araneidae</taxon>
        <taxon>Araneus</taxon>
    </lineage>
</organism>
<feature type="compositionally biased region" description="Basic and acidic residues" evidence="1">
    <location>
        <begin position="233"/>
        <end position="247"/>
    </location>
</feature>
<evidence type="ECO:0000256" key="1">
    <source>
        <dbReference type="SAM" id="MobiDB-lite"/>
    </source>
</evidence>
<feature type="compositionally biased region" description="Basic and acidic residues" evidence="1">
    <location>
        <begin position="98"/>
        <end position="111"/>
    </location>
</feature>
<reference evidence="2 3" key="1">
    <citation type="journal article" date="2019" name="Sci. Rep.">
        <title>Orb-weaving spider Araneus ventricosus genome elucidates the spidroin gene catalogue.</title>
        <authorList>
            <person name="Kono N."/>
            <person name="Nakamura H."/>
            <person name="Ohtoshi R."/>
            <person name="Moran D.A.P."/>
            <person name="Shinohara A."/>
            <person name="Yoshida Y."/>
            <person name="Fujiwara M."/>
            <person name="Mori M."/>
            <person name="Tomita M."/>
            <person name="Arakawa K."/>
        </authorList>
    </citation>
    <scope>NUCLEOTIDE SEQUENCE [LARGE SCALE GENOMIC DNA]</scope>
</reference>
<comment type="caution">
    <text evidence="2">The sequence shown here is derived from an EMBL/GenBank/DDBJ whole genome shotgun (WGS) entry which is preliminary data.</text>
</comment>
<dbReference type="AlphaFoldDB" id="A0A4Y2S5R0"/>
<feature type="region of interest" description="Disordered" evidence="1">
    <location>
        <begin position="220"/>
        <end position="273"/>
    </location>
</feature>
<evidence type="ECO:0000313" key="2">
    <source>
        <dbReference type="EMBL" id="GBN83578.1"/>
    </source>
</evidence>
<proteinExistence type="predicted"/>
<evidence type="ECO:0000313" key="3">
    <source>
        <dbReference type="Proteomes" id="UP000499080"/>
    </source>
</evidence>
<dbReference type="EMBL" id="BGPR01020011">
    <property type="protein sequence ID" value="GBN83578.1"/>
    <property type="molecule type" value="Genomic_DNA"/>
</dbReference>
<gene>
    <name evidence="2" type="ORF">AVEN_159625_1</name>
</gene>
<dbReference type="Proteomes" id="UP000499080">
    <property type="component" value="Unassembled WGS sequence"/>
</dbReference>
<keyword evidence="3" id="KW-1185">Reference proteome</keyword>
<sequence length="296" mass="32361">MEQGTRFSSDCGVKTAAENRLNGQDVISDKPGETSWSCVQINASTDLVMMWKRRDRPPSVRAGGVRGAARQRAALPGAQHLQQHLGPDLRTATGLPRPDARPAGRGDHRADPLLSPHQPTRLVPRHQDPPLQAEALRLRQARIRHQAPVAVHCERNRRARVHPGRELHPGLHGRLPAADEAERVQGRQHLLHKVDVDGQLPVSDRRGQHHGARHHGVVDAVDGRVPGGAGAGARRDRRGDRAREDPRMGGPRQDALHGGRAHGDPAVEDRRAHQPAQIVSGLSFSTSSYYTLSLNP</sequence>
<feature type="region of interest" description="Disordered" evidence="1">
    <location>
        <begin position="79"/>
        <end position="126"/>
    </location>
</feature>
<accession>A0A4Y2S5R0</accession>
<name>A0A4Y2S5R0_ARAVE</name>